<name>A0A3N4I3Q3_ASCIM</name>
<sequence>MDPDKTIIPRDFTVTRLSSPQRPQRCLSPSSYPTRPSSSRASSAYSDTHTPLSPDHSFSRATNSTNPNSERPSTNLDHSFGRRIFMIGLTSERWTSMRFDTLLFTDNDVQSVETIAARLAKVGVIGCGVLNKFIQERRREEGRNYVIGWVSVQIVGEGQNHSPMSAPRGLKRIKQEQHGWDDVAPAIKPYRTVYSFQLMTWDPEDWSEDGPDSVVSSSWQISKSSTMDLEKGYGTQIIDGLAKIGPYGRARLDKFLKEKIRETGRAQVIRYLQVYQESQHGKGMVRNFFVELEEEGS</sequence>
<protein>
    <submittedName>
        <fullName evidence="2">Uncharacterized protein</fullName>
    </submittedName>
</protein>
<evidence type="ECO:0000313" key="2">
    <source>
        <dbReference type="EMBL" id="RPA80016.1"/>
    </source>
</evidence>
<feature type="compositionally biased region" description="Low complexity" evidence="1">
    <location>
        <begin position="28"/>
        <end position="46"/>
    </location>
</feature>
<keyword evidence="3" id="KW-1185">Reference proteome</keyword>
<dbReference type="EMBL" id="ML119692">
    <property type="protein sequence ID" value="RPA80016.1"/>
    <property type="molecule type" value="Genomic_DNA"/>
</dbReference>
<dbReference type="Proteomes" id="UP000275078">
    <property type="component" value="Unassembled WGS sequence"/>
</dbReference>
<evidence type="ECO:0000256" key="1">
    <source>
        <dbReference type="SAM" id="MobiDB-lite"/>
    </source>
</evidence>
<feature type="region of interest" description="Disordered" evidence="1">
    <location>
        <begin position="1"/>
        <end position="77"/>
    </location>
</feature>
<feature type="compositionally biased region" description="Polar residues" evidence="1">
    <location>
        <begin position="59"/>
        <end position="77"/>
    </location>
</feature>
<proteinExistence type="predicted"/>
<dbReference type="AlphaFoldDB" id="A0A3N4I3Q3"/>
<accession>A0A3N4I3Q3</accession>
<gene>
    <name evidence="2" type="ORF">BJ508DRAFT_347401</name>
</gene>
<reference evidence="2 3" key="1">
    <citation type="journal article" date="2018" name="Nat. Ecol. Evol.">
        <title>Pezizomycetes genomes reveal the molecular basis of ectomycorrhizal truffle lifestyle.</title>
        <authorList>
            <person name="Murat C."/>
            <person name="Payen T."/>
            <person name="Noel B."/>
            <person name="Kuo A."/>
            <person name="Morin E."/>
            <person name="Chen J."/>
            <person name="Kohler A."/>
            <person name="Krizsan K."/>
            <person name="Balestrini R."/>
            <person name="Da Silva C."/>
            <person name="Montanini B."/>
            <person name="Hainaut M."/>
            <person name="Levati E."/>
            <person name="Barry K.W."/>
            <person name="Belfiori B."/>
            <person name="Cichocki N."/>
            <person name="Clum A."/>
            <person name="Dockter R.B."/>
            <person name="Fauchery L."/>
            <person name="Guy J."/>
            <person name="Iotti M."/>
            <person name="Le Tacon F."/>
            <person name="Lindquist E.A."/>
            <person name="Lipzen A."/>
            <person name="Malagnac F."/>
            <person name="Mello A."/>
            <person name="Molinier V."/>
            <person name="Miyauchi S."/>
            <person name="Poulain J."/>
            <person name="Riccioni C."/>
            <person name="Rubini A."/>
            <person name="Sitrit Y."/>
            <person name="Splivallo R."/>
            <person name="Traeger S."/>
            <person name="Wang M."/>
            <person name="Zifcakova L."/>
            <person name="Wipf D."/>
            <person name="Zambonelli A."/>
            <person name="Paolocci F."/>
            <person name="Nowrousian M."/>
            <person name="Ottonello S."/>
            <person name="Baldrian P."/>
            <person name="Spatafora J.W."/>
            <person name="Henrissat B."/>
            <person name="Nagy L.G."/>
            <person name="Aury J.M."/>
            <person name="Wincker P."/>
            <person name="Grigoriev I.V."/>
            <person name="Bonfante P."/>
            <person name="Martin F.M."/>
        </authorList>
    </citation>
    <scope>NUCLEOTIDE SEQUENCE [LARGE SCALE GENOMIC DNA]</scope>
    <source>
        <strain evidence="2 3">RN42</strain>
    </source>
</reference>
<organism evidence="2 3">
    <name type="scientific">Ascobolus immersus RN42</name>
    <dbReference type="NCBI Taxonomy" id="1160509"/>
    <lineage>
        <taxon>Eukaryota</taxon>
        <taxon>Fungi</taxon>
        <taxon>Dikarya</taxon>
        <taxon>Ascomycota</taxon>
        <taxon>Pezizomycotina</taxon>
        <taxon>Pezizomycetes</taxon>
        <taxon>Pezizales</taxon>
        <taxon>Ascobolaceae</taxon>
        <taxon>Ascobolus</taxon>
    </lineage>
</organism>
<evidence type="ECO:0000313" key="3">
    <source>
        <dbReference type="Proteomes" id="UP000275078"/>
    </source>
</evidence>